<protein>
    <submittedName>
        <fullName evidence="8">Acetyl-CoA acetyltransferase</fullName>
        <ecNumber evidence="8">2.3.1.9</ecNumber>
    </submittedName>
</protein>
<comment type="similarity">
    <text evidence="1 5">Belongs to the thiolase-like superfamily. Thiolase family.</text>
</comment>
<dbReference type="RefSeq" id="WP_006747842.1">
    <property type="nucleotide sequence ID" value="NZ_CP007029.1"/>
</dbReference>
<evidence type="ECO:0000256" key="1">
    <source>
        <dbReference type="ARBA" id="ARBA00010982"/>
    </source>
</evidence>
<keyword evidence="9" id="KW-1185">Reference proteome</keyword>
<evidence type="ECO:0000313" key="8">
    <source>
        <dbReference type="EMBL" id="AHE98047.1"/>
    </source>
</evidence>
<dbReference type="PROSITE" id="PS00099">
    <property type="entry name" value="THIOLASE_3"/>
    <property type="match status" value="1"/>
</dbReference>
<gene>
    <name evidence="8" type="ORF">THITH_07015</name>
</gene>
<accession>W0DLA4</accession>
<keyword evidence="2 5" id="KW-0808">Transferase</keyword>
<dbReference type="InterPro" id="IPR002155">
    <property type="entry name" value="Thiolase"/>
</dbReference>
<evidence type="ECO:0000259" key="6">
    <source>
        <dbReference type="Pfam" id="PF00108"/>
    </source>
</evidence>
<dbReference type="InterPro" id="IPR020610">
    <property type="entry name" value="Thiolase_AS"/>
</dbReference>
<organism evidence="8 9">
    <name type="scientific">Thioalkalivibrio paradoxus ARh 1</name>
    <dbReference type="NCBI Taxonomy" id="713585"/>
    <lineage>
        <taxon>Bacteria</taxon>
        <taxon>Pseudomonadati</taxon>
        <taxon>Pseudomonadota</taxon>
        <taxon>Gammaproteobacteria</taxon>
        <taxon>Chromatiales</taxon>
        <taxon>Ectothiorhodospiraceae</taxon>
        <taxon>Thioalkalivibrio</taxon>
    </lineage>
</organism>
<dbReference type="GO" id="GO:0003985">
    <property type="term" value="F:acetyl-CoA C-acetyltransferase activity"/>
    <property type="evidence" value="ECO:0007669"/>
    <property type="project" value="UniProtKB-EC"/>
</dbReference>
<keyword evidence="3 5" id="KW-0012">Acyltransferase</keyword>
<feature type="domain" description="Thiolase N-terminal" evidence="6">
    <location>
        <begin position="13"/>
        <end position="286"/>
    </location>
</feature>
<reference evidence="8 9" key="1">
    <citation type="submission" date="2013-12" db="EMBL/GenBank/DDBJ databases">
        <authorList>
            <consortium name="DOE Joint Genome Institute"/>
            <person name="Muyzer G."/>
            <person name="Huntemann M."/>
            <person name="Han J."/>
            <person name="Chen A."/>
            <person name="Kyrpides N."/>
            <person name="Mavromatis K."/>
            <person name="Markowitz V."/>
            <person name="Palaniappan K."/>
            <person name="Ivanova N."/>
            <person name="Schaumberg A."/>
            <person name="Pati A."/>
            <person name="Liolios K."/>
            <person name="Nordberg H.P."/>
            <person name="Cantor M.N."/>
            <person name="Hua S.X."/>
            <person name="Woyke T."/>
        </authorList>
    </citation>
    <scope>NUCLEOTIDE SEQUENCE [LARGE SCALE GENOMIC DNA]</scope>
    <source>
        <strain evidence="8 9">ARh 1</strain>
    </source>
</reference>
<evidence type="ECO:0000313" key="9">
    <source>
        <dbReference type="Proteomes" id="UP000005289"/>
    </source>
</evidence>
<evidence type="ECO:0000256" key="3">
    <source>
        <dbReference type="ARBA" id="ARBA00023315"/>
    </source>
</evidence>
<proteinExistence type="inferred from homology"/>
<feature type="domain" description="Thiolase C-terminal" evidence="7">
    <location>
        <begin position="295"/>
        <end position="433"/>
    </location>
</feature>
<dbReference type="PANTHER" id="PTHR18919:SF151">
    <property type="entry name" value="BLR2427 PROTEIN"/>
    <property type="match status" value="1"/>
</dbReference>
<dbReference type="AlphaFoldDB" id="W0DLA4"/>
<dbReference type="InterPro" id="IPR016039">
    <property type="entry name" value="Thiolase-like"/>
</dbReference>
<dbReference type="CDD" id="cd00751">
    <property type="entry name" value="thiolase"/>
    <property type="match status" value="1"/>
</dbReference>
<sequence>MTAAASHLPGRPVYLIDGLRSPFLKVRGGPGAFRASDLAVAAARAVLLRQPFAPTDLDEVILGCAAPGPDEANIGRVVALRLGCGHRVPGWTVQRNCASGMQAIDSAAKDIALGRADLVLAGGTEAMSHHPVLLRPEMVDWLARYRQARGAAARLRLLARLRPRYLKPVIGLLRGLTDPVVGLGMGQTAEIVAERFRIGRAEMDAFALHSHRRLAQARAEGRMAAEIVPLYDGTRVLEHDDGLRADSSADALARLRPTFDRPHGRVTAGNSAQVTDGAAWLLLASANALERHRLRARARIVDVAWAGLDPAQMGLGPAYAIAQLLDRHGLDTPEIDFWEINEAFAAQVLACLQALADPGFCRDELQRDRPFPAIGPETLNVDGGGISLGHPVGASGARITLHLLRVLEARGTRRGVASLCIGGGQGGALLLERDAAPLETTS</sequence>
<evidence type="ECO:0000259" key="7">
    <source>
        <dbReference type="Pfam" id="PF02803"/>
    </source>
</evidence>
<dbReference type="InterPro" id="IPR020613">
    <property type="entry name" value="Thiolase_CS"/>
</dbReference>
<dbReference type="KEGG" id="tti:THITH_07015"/>
<dbReference type="Pfam" id="PF02803">
    <property type="entry name" value="Thiolase_C"/>
    <property type="match status" value="1"/>
</dbReference>
<dbReference type="OrthoDB" id="1402717at2"/>
<evidence type="ECO:0000256" key="5">
    <source>
        <dbReference type="RuleBase" id="RU003557"/>
    </source>
</evidence>
<dbReference type="PIRSF" id="PIRSF000429">
    <property type="entry name" value="Ac-CoA_Ac_transf"/>
    <property type="match status" value="1"/>
</dbReference>
<dbReference type="PROSITE" id="PS00737">
    <property type="entry name" value="THIOLASE_2"/>
    <property type="match status" value="1"/>
</dbReference>
<dbReference type="PANTHER" id="PTHR18919">
    <property type="entry name" value="ACETYL-COA C-ACYLTRANSFERASE"/>
    <property type="match status" value="1"/>
</dbReference>
<dbReference type="InterPro" id="IPR020616">
    <property type="entry name" value="Thiolase_N"/>
</dbReference>
<dbReference type="InterPro" id="IPR020617">
    <property type="entry name" value="Thiolase_C"/>
</dbReference>
<feature type="active site" description="Acyl-thioester intermediate" evidence="4">
    <location>
        <position position="97"/>
    </location>
</feature>
<dbReference type="Proteomes" id="UP000005289">
    <property type="component" value="Chromosome"/>
</dbReference>
<dbReference type="Gene3D" id="3.40.47.10">
    <property type="match status" value="1"/>
</dbReference>
<dbReference type="Pfam" id="PF00108">
    <property type="entry name" value="Thiolase_N"/>
    <property type="match status" value="1"/>
</dbReference>
<evidence type="ECO:0000256" key="2">
    <source>
        <dbReference type="ARBA" id="ARBA00022679"/>
    </source>
</evidence>
<dbReference type="NCBIfam" id="TIGR01930">
    <property type="entry name" value="AcCoA-C-Actrans"/>
    <property type="match status" value="1"/>
</dbReference>
<dbReference type="EC" id="2.3.1.9" evidence="8"/>
<dbReference type="STRING" id="713585.THITH_07015"/>
<evidence type="ECO:0000256" key="4">
    <source>
        <dbReference type="PIRSR" id="PIRSR000429-1"/>
    </source>
</evidence>
<dbReference type="NCBIfam" id="NF006030">
    <property type="entry name" value="PRK08170.1"/>
    <property type="match status" value="1"/>
</dbReference>
<feature type="active site" description="Proton acceptor" evidence="4">
    <location>
        <position position="420"/>
    </location>
</feature>
<name>W0DLA4_9GAMM</name>
<dbReference type="HOGENOM" id="CLU_031026_2_0_6"/>
<dbReference type="SUPFAM" id="SSF53901">
    <property type="entry name" value="Thiolase-like"/>
    <property type="match status" value="2"/>
</dbReference>
<dbReference type="EMBL" id="CP007029">
    <property type="protein sequence ID" value="AHE98047.1"/>
    <property type="molecule type" value="Genomic_DNA"/>
</dbReference>
<feature type="active site" description="Proton acceptor" evidence="4">
    <location>
        <position position="390"/>
    </location>
</feature>